<protein>
    <submittedName>
        <fullName evidence="5 6">Glycosyltransferase</fullName>
    </submittedName>
</protein>
<dbReference type="RefSeq" id="WP_064562773.1">
    <property type="nucleotide sequence ID" value="NZ_CP014007.2"/>
</dbReference>
<keyword evidence="7" id="KW-1185">Reference proteome</keyword>
<dbReference type="InterPro" id="IPR001296">
    <property type="entry name" value="Glyco_trans_1"/>
</dbReference>
<evidence type="ECO:0000256" key="1">
    <source>
        <dbReference type="ARBA" id="ARBA00022676"/>
    </source>
</evidence>
<dbReference type="Pfam" id="PF00534">
    <property type="entry name" value="Glycos_transf_1"/>
    <property type="match status" value="1"/>
</dbReference>
<dbReference type="AlphaFoldDB" id="A0AA94KS37"/>
<dbReference type="InterPro" id="IPR028098">
    <property type="entry name" value="Glyco_trans_4-like_N"/>
</dbReference>
<feature type="domain" description="Glycosyltransferase subfamily 4-like N-terminal" evidence="4">
    <location>
        <begin position="16"/>
        <end position="205"/>
    </location>
</feature>
<dbReference type="GO" id="GO:0016757">
    <property type="term" value="F:glycosyltransferase activity"/>
    <property type="evidence" value="ECO:0007669"/>
    <property type="project" value="UniProtKB-KW"/>
</dbReference>
<evidence type="ECO:0000313" key="8">
    <source>
        <dbReference type="Proteomes" id="UP000182314"/>
    </source>
</evidence>
<evidence type="ECO:0000313" key="6">
    <source>
        <dbReference type="EMBL" id="SFD18185.1"/>
    </source>
</evidence>
<dbReference type="EMBL" id="CP014007">
    <property type="protein sequence ID" value="ANI80710.1"/>
    <property type="molecule type" value="Genomic_DNA"/>
</dbReference>
<dbReference type="KEGG" id="kor:AWR26_00595"/>
<dbReference type="SUPFAM" id="SSF53756">
    <property type="entry name" value="UDP-Glycosyltransferase/glycogen phosphorylase"/>
    <property type="match status" value="1"/>
</dbReference>
<reference evidence="5 7" key="2">
    <citation type="submission" date="2021-03" db="EMBL/GenBank/DDBJ databases">
        <authorList>
            <person name="Li Y."/>
            <person name="Li S."/>
            <person name="Chen M."/>
            <person name="Peng G."/>
            <person name="Tan Z."/>
            <person name="An Q."/>
        </authorList>
    </citation>
    <scope>NUCLEOTIDE SEQUENCE [LARGE SCALE GENOMIC DNA]</scope>
    <source>
        <strain evidence="5 7">Ola 51</strain>
    </source>
</reference>
<dbReference type="Pfam" id="PF13439">
    <property type="entry name" value="Glyco_transf_4"/>
    <property type="match status" value="1"/>
</dbReference>
<dbReference type="EMBL" id="FOKO01000006">
    <property type="protein sequence ID" value="SFD18185.1"/>
    <property type="molecule type" value="Genomic_DNA"/>
</dbReference>
<sequence>MPQRHKILLLDTGKEWGGGTNSMLELLKRIDRQKFDITCCFYTNYSRAQEQTIEQVLHSIGIPLIVIPQRKQPWWAKLAKETGRGLLFFSRAARKSYTRYIDRLWRIQPNVHSIESLLKQGGYDTLYMNNQPGSNEEGYLAAARLPVRLIQHCRIEPVLNEPLVALVNRYATQIIAVSHGVERVLLQHGVKPELCTTVNNAIDIHQKMPDRRAMRQQLGLDDETFIFGSIGSLIPRKANHHTLSALSAFSQRHPQAKWKMIIVGEGVERAALLNQAKSLGMADRVVFTGFQNQPFDYLSTFDAFILASQSEGLPRVVLEAMLLKIPVIGSAVTGTAELIEDQVTGLLFPWSDVAQLSSHLEQVWASETLRSQLVTRAYENVCRHYAIEHYVAGVEAVLATPSSERERHV</sequence>
<evidence type="ECO:0000313" key="7">
    <source>
        <dbReference type="Proteomes" id="UP000078227"/>
    </source>
</evidence>
<dbReference type="CDD" id="cd03811">
    <property type="entry name" value="GT4_GT28_WabH-like"/>
    <property type="match status" value="1"/>
</dbReference>
<evidence type="ECO:0000259" key="3">
    <source>
        <dbReference type="Pfam" id="PF00534"/>
    </source>
</evidence>
<dbReference type="Gene3D" id="3.40.50.2000">
    <property type="entry name" value="Glycogen Phosphorylase B"/>
    <property type="match status" value="2"/>
</dbReference>
<dbReference type="PANTHER" id="PTHR12526:SF629">
    <property type="entry name" value="TEICHURONIC ACID BIOSYNTHESIS GLYCOSYLTRANSFERASE TUAH-RELATED"/>
    <property type="match status" value="1"/>
</dbReference>
<reference evidence="6 8" key="1">
    <citation type="submission" date="2016-10" db="EMBL/GenBank/DDBJ databases">
        <authorList>
            <person name="Varghese N."/>
            <person name="Submissions S."/>
        </authorList>
    </citation>
    <scope>NUCLEOTIDE SEQUENCE [LARGE SCALE GENOMIC DNA]</scope>
    <source>
        <strain evidence="6 8">CGMCC 1.7012</strain>
    </source>
</reference>
<name>A0AA94KS37_9ENTR</name>
<gene>
    <name evidence="5" type="ORF">AWR26_00595</name>
    <name evidence="6" type="ORF">SAMN05216286_4587</name>
</gene>
<dbReference type="Proteomes" id="UP000078227">
    <property type="component" value="Chromosome"/>
</dbReference>
<dbReference type="PANTHER" id="PTHR12526">
    <property type="entry name" value="GLYCOSYLTRANSFERASE"/>
    <property type="match status" value="1"/>
</dbReference>
<proteinExistence type="predicted"/>
<dbReference type="GO" id="GO:1901135">
    <property type="term" value="P:carbohydrate derivative metabolic process"/>
    <property type="evidence" value="ECO:0007669"/>
    <property type="project" value="UniProtKB-ARBA"/>
</dbReference>
<organism evidence="6 8">
    <name type="scientific">Kosakonia oryzae</name>
    <dbReference type="NCBI Taxonomy" id="497725"/>
    <lineage>
        <taxon>Bacteria</taxon>
        <taxon>Pseudomonadati</taxon>
        <taxon>Pseudomonadota</taxon>
        <taxon>Gammaproteobacteria</taxon>
        <taxon>Enterobacterales</taxon>
        <taxon>Enterobacteriaceae</taxon>
        <taxon>Kosakonia</taxon>
    </lineage>
</organism>
<keyword evidence="2" id="KW-0808">Transferase</keyword>
<evidence type="ECO:0000313" key="5">
    <source>
        <dbReference type="EMBL" id="ANI80710.1"/>
    </source>
</evidence>
<feature type="domain" description="Glycosyl transferase family 1" evidence="3">
    <location>
        <begin position="210"/>
        <end position="379"/>
    </location>
</feature>
<evidence type="ECO:0000256" key="2">
    <source>
        <dbReference type="ARBA" id="ARBA00022679"/>
    </source>
</evidence>
<keyword evidence="1" id="KW-0328">Glycosyltransferase</keyword>
<evidence type="ECO:0000259" key="4">
    <source>
        <dbReference type="Pfam" id="PF13439"/>
    </source>
</evidence>
<dbReference type="Proteomes" id="UP000182314">
    <property type="component" value="Unassembled WGS sequence"/>
</dbReference>
<accession>A0AA94KS37</accession>